<sequence>MGSASSAASREVTSPDSPKTRKDKFKKIGKYYGSHMRMALRMYSKLPLRLYLTIRKENGTELPEPTPEEEEDISAEEEGMKTCLPNEILNIVFDAHMGNVHKVEKSKQTNGEKENDSDGQCKGFDKCEAFKAEVLEVEELYYMLKFPEGKSDPALQEILKSKKYKKQYINVDEEGNHNFLL</sequence>
<evidence type="ECO:0000256" key="1">
    <source>
        <dbReference type="SAM" id="MobiDB-lite"/>
    </source>
</evidence>
<organism evidence="2">
    <name type="scientific">Trypanosoma congolense (strain IL3000)</name>
    <dbReference type="NCBI Taxonomy" id="1068625"/>
    <lineage>
        <taxon>Eukaryota</taxon>
        <taxon>Discoba</taxon>
        <taxon>Euglenozoa</taxon>
        <taxon>Kinetoplastea</taxon>
        <taxon>Metakinetoplastina</taxon>
        <taxon>Trypanosomatida</taxon>
        <taxon>Trypanosomatidae</taxon>
        <taxon>Trypanosoma</taxon>
        <taxon>Nannomonas</taxon>
    </lineage>
</organism>
<evidence type="ECO:0000313" key="2">
    <source>
        <dbReference type="EMBL" id="CCC89251.1"/>
    </source>
</evidence>
<proteinExistence type="predicted"/>
<reference evidence="2" key="1">
    <citation type="journal article" date="2012" name="Proc. Natl. Acad. Sci. U.S.A.">
        <title>Antigenic diversity is generated by distinct evolutionary mechanisms in African trypanosome species.</title>
        <authorList>
            <person name="Jackson A.P."/>
            <person name="Berry A."/>
            <person name="Aslett M."/>
            <person name="Allison H.C."/>
            <person name="Burton P."/>
            <person name="Vavrova-Anderson J."/>
            <person name="Brown R."/>
            <person name="Browne H."/>
            <person name="Corton N."/>
            <person name="Hauser H."/>
            <person name="Gamble J."/>
            <person name="Gilderthorp R."/>
            <person name="Marcello L."/>
            <person name="McQuillan J."/>
            <person name="Otto T.D."/>
            <person name="Quail M.A."/>
            <person name="Sanders M.J."/>
            <person name="van Tonder A."/>
            <person name="Ginger M.L."/>
            <person name="Field M.C."/>
            <person name="Barry J.D."/>
            <person name="Hertz-Fowler C."/>
            <person name="Berriman M."/>
        </authorList>
    </citation>
    <scope>NUCLEOTIDE SEQUENCE</scope>
    <source>
        <strain evidence="2">IL3000</strain>
    </source>
</reference>
<dbReference type="EMBL" id="HE575314">
    <property type="protein sequence ID" value="CCC89251.1"/>
    <property type="molecule type" value="Genomic_DNA"/>
</dbReference>
<dbReference type="VEuPathDB" id="TriTrypDB:TcIL3000_1_90"/>
<gene>
    <name evidence="2" type="ORF">TCIL3000_1_90</name>
</gene>
<feature type="compositionally biased region" description="Polar residues" evidence="1">
    <location>
        <begin position="1"/>
        <end position="17"/>
    </location>
</feature>
<protein>
    <submittedName>
        <fullName evidence="2">Uncharacterized protein TCIL3000_1_90</fullName>
    </submittedName>
</protein>
<accession>G0UIQ1</accession>
<feature type="region of interest" description="Disordered" evidence="1">
    <location>
        <begin position="1"/>
        <end position="25"/>
    </location>
</feature>
<dbReference type="AlphaFoldDB" id="G0UIQ1"/>
<name>G0UIQ1_TRYCI</name>